<keyword evidence="2" id="KW-1185">Reference proteome</keyword>
<evidence type="ECO:0008006" key="3">
    <source>
        <dbReference type="Google" id="ProtNLM"/>
    </source>
</evidence>
<dbReference type="Proteomes" id="UP000246145">
    <property type="component" value="Unassembled WGS sequence"/>
</dbReference>
<protein>
    <recommendedName>
        <fullName evidence="3">DUF1064 domain-containing protein</fullName>
    </recommendedName>
</protein>
<name>A0A2U1CMH8_9BURK</name>
<gene>
    <name evidence="1" type="ORF">C7440_1685</name>
</gene>
<organism evidence="1 2">
    <name type="scientific">Pusillimonas noertemannii</name>
    <dbReference type="NCBI Taxonomy" id="305977"/>
    <lineage>
        <taxon>Bacteria</taxon>
        <taxon>Pseudomonadati</taxon>
        <taxon>Pseudomonadota</taxon>
        <taxon>Betaproteobacteria</taxon>
        <taxon>Burkholderiales</taxon>
        <taxon>Alcaligenaceae</taxon>
        <taxon>Pusillimonas</taxon>
    </lineage>
</organism>
<dbReference type="EMBL" id="QEKO01000002">
    <property type="protein sequence ID" value="PVY62192.1"/>
    <property type="molecule type" value="Genomic_DNA"/>
</dbReference>
<sequence>MSTNAELLAQSRYAKAGARQNLQLTPEQYAKHQKLVRQDNARKRFQALGRLPKDRMNKTEAAYSQVLEARKLAGEILDWKFHPMNVRLAAGVFYEVDFLVLTADLQVQIHETKGGYTTDKGQMKIRLCAEALPWFAMFKVKKLSAKDGGGWNIEGY</sequence>
<dbReference type="AlphaFoldDB" id="A0A2U1CMH8"/>
<comment type="caution">
    <text evidence="1">The sequence shown here is derived from an EMBL/GenBank/DDBJ whole genome shotgun (WGS) entry which is preliminary data.</text>
</comment>
<evidence type="ECO:0000313" key="1">
    <source>
        <dbReference type="EMBL" id="PVY62192.1"/>
    </source>
</evidence>
<dbReference type="RefSeq" id="WP_243410870.1">
    <property type="nucleotide sequence ID" value="NZ_JACCEX010000002.1"/>
</dbReference>
<evidence type="ECO:0000313" key="2">
    <source>
        <dbReference type="Proteomes" id="UP000246145"/>
    </source>
</evidence>
<accession>A0A2U1CMH8</accession>
<reference evidence="1 2" key="1">
    <citation type="submission" date="2018-04" db="EMBL/GenBank/DDBJ databases">
        <title>Genomic Encyclopedia of Type Strains, Phase IV (KMG-IV): sequencing the most valuable type-strain genomes for metagenomic binning, comparative biology and taxonomic classification.</title>
        <authorList>
            <person name="Goeker M."/>
        </authorList>
    </citation>
    <scope>NUCLEOTIDE SEQUENCE [LARGE SCALE GENOMIC DNA]</scope>
    <source>
        <strain evidence="1 2">DSM 10065</strain>
    </source>
</reference>
<dbReference type="Gene3D" id="3.40.91.30">
    <property type="match status" value="1"/>
</dbReference>
<proteinExistence type="predicted"/>